<evidence type="ECO:0000259" key="5">
    <source>
        <dbReference type="Pfam" id="PF04545"/>
    </source>
</evidence>
<dbReference type="EMBL" id="SVBY01000059">
    <property type="protein sequence ID" value="MBE6093161.1"/>
    <property type="molecule type" value="Genomic_DNA"/>
</dbReference>
<name>A0A927WJP4_SELRU</name>
<dbReference type="GO" id="GO:0016987">
    <property type="term" value="F:sigma factor activity"/>
    <property type="evidence" value="ECO:0007669"/>
    <property type="project" value="UniProtKB-KW"/>
</dbReference>
<feature type="domain" description="RNA polymerase sigma-70 region 4" evidence="5">
    <location>
        <begin position="142"/>
        <end position="189"/>
    </location>
</feature>
<evidence type="ECO:0000256" key="2">
    <source>
        <dbReference type="ARBA" id="ARBA00023082"/>
    </source>
</evidence>
<dbReference type="SUPFAM" id="SSF88946">
    <property type="entry name" value="Sigma2 domain of RNA polymerase sigma factors"/>
    <property type="match status" value="1"/>
</dbReference>
<dbReference type="Gene3D" id="1.10.1740.10">
    <property type="match status" value="1"/>
</dbReference>
<dbReference type="InterPro" id="IPR014284">
    <property type="entry name" value="RNA_pol_sigma-70_dom"/>
</dbReference>
<protein>
    <submittedName>
        <fullName evidence="6">Sigma-70 family RNA polymerase sigma factor</fullName>
    </submittedName>
</protein>
<dbReference type="Pfam" id="PF04545">
    <property type="entry name" value="Sigma70_r4"/>
    <property type="match status" value="1"/>
</dbReference>
<sequence length="191" mass="21820">MYSLQEENELIRLARQGSTTACEKLLTAYTGLFKNMRHRYAHTPSGKLLSDDMQGILQLAFMEAIHAFEPARGINFAAFLQSRLHGAIYKAFKNTCNYSRHTAHPTLPDGDDHFAYFDNLENHHPSPERQLLAREKLQNIVKELTAAEKELLHLIYVRELPQKAAAQLLNITPQAVSKRKRNLITKIKKLA</sequence>
<organism evidence="6 7">
    <name type="scientific">Selenomonas ruminantium</name>
    <dbReference type="NCBI Taxonomy" id="971"/>
    <lineage>
        <taxon>Bacteria</taxon>
        <taxon>Bacillati</taxon>
        <taxon>Bacillota</taxon>
        <taxon>Negativicutes</taxon>
        <taxon>Selenomonadales</taxon>
        <taxon>Selenomonadaceae</taxon>
        <taxon>Selenomonas</taxon>
    </lineage>
</organism>
<dbReference type="InterPro" id="IPR013325">
    <property type="entry name" value="RNA_pol_sigma_r2"/>
</dbReference>
<dbReference type="NCBIfam" id="TIGR02937">
    <property type="entry name" value="sigma70-ECF"/>
    <property type="match status" value="1"/>
</dbReference>
<dbReference type="Proteomes" id="UP000761380">
    <property type="component" value="Unassembled WGS sequence"/>
</dbReference>
<evidence type="ECO:0000256" key="4">
    <source>
        <dbReference type="ARBA" id="ARBA00023163"/>
    </source>
</evidence>
<keyword evidence="2" id="KW-0731">Sigma factor</keyword>
<dbReference type="GO" id="GO:0003677">
    <property type="term" value="F:DNA binding"/>
    <property type="evidence" value="ECO:0007669"/>
    <property type="project" value="UniProtKB-KW"/>
</dbReference>
<dbReference type="AlphaFoldDB" id="A0A927WJP4"/>
<evidence type="ECO:0000256" key="1">
    <source>
        <dbReference type="ARBA" id="ARBA00023015"/>
    </source>
</evidence>
<dbReference type="InterPro" id="IPR013324">
    <property type="entry name" value="RNA_pol_sigma_r3/r4-like"/>
</dbReference>
<evidence type="ECO:0000256" key="3">
    <source>
        <dbReference type="ARBA" id="ARBA00023125"/>
    </source>
</evidence>
<accession>A0A927WJP4</accession>
<keyword evidence="1" id="KW-0805">Transcription regulation</keyword>
<reference evidence="6" key="1">
    <citation type="submission" date="2019-04" db="EMBL/GenBank/DDBJ databases">
        <title>Evolution of Biomass-Degrading Anaerobic Consortia Revealed by Metagenomics.</title>
        <authorList>
            <person name="Peng X."/>
        </authorList>
    </citation>
    <scope>NUCLEOTIDE SEQUENCE</scope>
    <source>
        <strain evidence="6">SIG240</strain>
    </source>
</reference>
<evidence type="ECO:0000313" key="7">
    <source>
        <dbReference type="Proteomes" id="UP000761380"/>
    </source>
</evidence>
<comment type="caution">
    <text evidence="6">The sequence shown here is derived from an EMBL/GenBank/DDBJ whole genome shotgun (WGS) entry which is preliminary data.</text>
</comment>
<dbReference type="GO" id="GO:0006352">
    <property type="term" value="P:DNA-templated transcription initiation"/>
    <property type="evidence" value="ECO:0007669"/>
    <property type="project" value="InterPro"/>
</dbReference>
<dbReference type="InterPro" id="IPR007630">
    <property type="entry name" value="RNA_pol_sigma70_r4"/>
</dbReference>
<proteinExistence type="predicted"/>
<keyword evidence="3" id="KW-0238">DNA-binding</keyword>
<dbReference type="PANTHER" id="PTHR30385">
    <property type="entry name" value="SIGMA FACTOR F FLAGELLAR"/>
    <property type="match status" value="1"/>
</dbReference>
<dbReference type="Gene3D" id="1.10.10.10">
    <property type="entry name" value="Winged helix-like DNA-binding domain superfamily/Winged helix DNA-binding domain"/>
    <property type="match status" value="1"/>
</dbReference>
<evidence type="ECO:0000313" key="6">
    <source>
        <dbReference type="EMBL" id="MBE6093161.1"/>
    </source>
</evidence>
<dbReference type="InterPro" id="IPR036388">
    <property type="entry name" value="WH-like_DNA-bd_sf"/>
</dbReference>
<dbReference type="SUPFAM" id="SSF88659">
    <property type="entry name" value="Sigma3 and sigma4 domains of RNA polymerase sigma factors"/>
    <property type="match status" value="1"/>
</dbReference>
<gene>
    <name evidence="6" type="ORF">E7201_08380</name>
</gene>
<keyword evidence="4" id="KW-0804">Transcription</keyword>